<feature type="region of interest" description="Disordered" evidence="1">
    <location>
        <begin position="342"/>
        <end position="441"/>
    </location>
</feature>
<evidence type="ECO:0000313" key="3">
    <source>
        <dbReference type="Proteomes" id="UP000278143"/>
    </source>
</evidence>
<feature type="compositionally biased region" description="Low complexity" evidence="1">
    <location>
        <begin position="342"/>
        <end position="375"/>
    </location>
</feature>
<keyword evidence="3" id="KW-1185">Reference proteome</keyword>
<feature type="compositionally biased region" description="Low complexity" evidence="1">
    <location>
        <begin position="385"/>
        <end position="402"/>
    </location>
</feature>
<dbReference type="EMBL" id="KZ989456">
    <property type="protein sequence ID" value="RKP26309.1"/>
    <property type="molecule type" value="Genomic_DNA"/>
</dbReference>
<feature type="compositionally biased region" description="Basic and acidic residues" evidence="1">
    <location>
        <begin position="241"/>
        <end position="263"/>
    </location>
</feature>
<gene>
    <name evidence="2" type="ORF">SYNPS1DRAFT_27992</name>
</gene>
<feature type="compositionally biased region" description="Polar residues" evidence="1">
    <location>
        <begin position="191"/>
        <end position="206"/>
    </location>
</feature>
<feature type="region of interest" description="Disordered" evidence="1">
    <location>
        <begin position="156"/>
        <end position="270"/>
    </location>
</feature>
<name>A0A4V1J1U8_9FUNG</name>
<evidence type="ECO:0000256" key="1">
    <source>
        <dbReference type="SAM" id="MobiDB-lite"/>
    </source>
</evidence>
<feature type="compositionally biased region" description="Polar residues" evidence="1">
    <location>
        <begin position="403"/>
        <end position="417"/>
    </location>
</feature>
<proteinExistence type="predicted"/>
<organism evidence="2 3">
    <name type="scientific">Syncephalis pseudoplumigaleata</name>
    <dbReference type="NCBI Taxonomy" id="1712513"/>
    <lineage>
        <taxon>Eukaryota</taxon>
        <taxon>Fungi</taxon>
        <taxon>Fungi incertae sedis</taxon>
        <taxon>Zoopagomycota</taxon>
        <taxon>Zoopagomycotina</taxon>
        <taxon>Zoopagomycetes</taxon>
        <taxon>Zoopagales</taxon>
        <taxon>Piptocephalidaceae</taxon>
        <taxon>Syncephalis</taxon>
    </lineage>
</organism>
<protein>
    <submittedName>
        <fullName evidence="2">Uncharacterized protein</fullName>
    </submittedName>
</protein>
<feature type="compositionally biased region" description="Basic and acidic residues" evidence="1">
    <location>
        <begin position="1"/>
        <end position="13"/>
    </location>
</feature>
<sequence>MPDRLPGHVRERSALSSNASSESASSSSASRTKERHQHTIVQQHRTVRFSEDLYMHQRSFSVDGTDLPRETGSLAMPHEEQSSSSSSRHVLQHQHQHQQHSLVATASHGIYHSFAPLFREKGLRELAETRSAVGVPGEASAANRPRILHSSSTVSMPAAMTTAVPSRTKDAECPSNGHGNVHGRQRARSQPGATTRNRTGMYTSPMGSRHATRPTSPLLESPPDMGDRVHYAADPLSPDGQSREADEKDDDMRGVFGRDRSSLDEELPPRSIVLQPNDSRHAAQLATLFSTNHTLSPYTRPVGHFATRSTLGAARSTADAQARASRRTVVGKFHLPWNIAGASAHSHQHGSSSNGASNGASSSGSTAVASPASAGQEPRPRRSTHAAITTTTTMTTTHIHTISPASLSANQEATQHASGDRSGEYTTSPMQRHASDGDSSVRGALLQQQTSPIKSPILGPLGMISSGIGRMPILATRRMQTATGTDAASPVP</sequence>
<feature type="compositionally biased region" description="Low complexity" evidence="1">
    <location>
        <begin position="14"/>
        <end position="30"/>
    </location>
</feature>
<dbReference type="AlphaFoldDB" id="A0A4V1J1U8"/>
<evidence type="ECO:0000313" key="2">
    <source>
        <dbReference type="EMBL" id="RKP26309.1"/>
    </source>
</evidence>
<dbReference type="Proteomes" id="UP000278143">
    <property type="component" value="Unassembled WGS sequence"/>
</dbReference>
<dbReference type="OrthoDB" id="17927at2759"/>
<feature type="region of interest" description="Disordered" evidence="1">
    <location>
        <begin position="61"/>
        <end position="100"/>
    </location>
</feature>
<accession>A0A4V1J1U8</accession>
<reference evidence="3" key="1">
    <citation type="journal article" date="2018" name="Nat. Microbiol.">
        <title>Leveraging single-cell genomics to expand the fungal tree of life.</title>
        <authorList>
            <person name="Ahrendt S.R."/>
            <person name="Quandt C.A."/>
            <person name="Ciobanu D."/>
            <person name="Clum A."/>
            <person name="Salamov A."/>
            <person name="Andreopoulos B."/>
            <person name="Cheng J.F."/>
            <person name="Woyke T."/>
            <person name="Pelin A."/>
            <person name="Henrissat B."/>
            <person name="Reynolds N.K."/>
            <person name="Benny G.L."/>
            <person name="Smith M.E."/>
            <person name="James T.Y."/>
            <person name="Grigoriev I.V."/>
        </authorList>
    </citation>
    <scope>NUCLEOTIDE SEQUENCE [LARGE SCALE GENOMIC DNA]</scope>
    <source>
        <strain evidence="3">Benny S71-1</strain>
    </source>
</reference>
<feature type="region of interest" description="Disordered" evidence="1">
    <location>
        <begin position="1"/>
        <end position="45"/>
    </location>
</feature>